<evidence type="ECO:0000256" key="1">
    <source>
        <dbReference type="SAM" id="MobiDB-lite"/>
    </source>
</evidence>
<gene>
    <name evidence="3" type="ORF">TWF481_001980</name>
</gene>
<dbReference type="Proteomes" id="UP001370758">
    <property type="component" value="Unassembled WGS sequence"/>
</dbReference>
<accession>A0AAV9VXA1</accession>
<dbReference type="Pfam" id="PF12937">
    <property type="entry name" value="F-box-like"/>
    <property type="match status" value="1"/>
</dbReference>
<evidence type="ECO:0000313" key="4">
    <source>
        <dbReference type="Proteomes" id="UP001370758"/>
    </source>
</evidence>
<organism evidence="3 4">
    <name type="scientific">Arthrobotrys musiformis</name>
    <dbReference type="NCBI Taxonomy" id="47236"/>
    <lineage>
        <taxon>Eukaryota</taxon>
        <taxon>Fungi</taxon>
        <taxon>Dikarya</taxon>
        <taxon>Ascomycota</taxon>
        <taxon>Pezizomycotina</taxon>
        <taxon>Orbiliomycetes</taxon>
        <taxon>Orbiliales</taxon>
        <taxon>Orbiliaceae</taxon>
        <taxon>Arthrobotrys</taxon>
    </lineage>
</organism>
<dbReference type="InterPro" id="IPR001810">
    <property type="entry name" value="F-box_dom"/>
</dbReference>
<name>A0AAV9VXA1_9PEZI</name>
<dbReference type="InterPro" id="IPR036047">
    <property type="entry name" value="F-box-like_dom_sf"/>
</dbReference>
<proteinExistence type="predicted"/>
<dbReference type="SUPFAM" id="SSF81383">
    <property type="entry name" value="F-box domain"/>
    <property type="match status" value="1"/>
</dbReference>
<sequence length="475" mass="55011">MGLKKRTKVLAFRGRSLLRAILPLDNSKTPPSNPHSNKELVLLPSSEPKLKIKINIQVIDEKKYLSSSSSSPSSTKTATIPETVEEVERVEEKSQSQISEILLLPAEILRDIFSYLNNCDLQSLYHTHTRFRGIVLEHRSFFCRELASRNLRYFARYLKPAFFDLQRESRLRFLDKTENDVVDVSSAKDVREHPGPGQANIPAWYLKLHKLDKITRELYSLMPPDENEWELEYLRIQGLPPSQYNPRVWPRPGNPFFYFTHTIISFYQYNSLVKLPKDSLVEFKERDLKPVCRCAQGYFRSTAHLGILCAVYMACLKFKTEESNRAAEAENKKRSEDKESKEGEEEEDCDLSLFLPELGGGLGNYIKGTRVSVKELFKMVVVVMYPGNLLKVIKSPTRQTMARLKIVLETLKDVLVRNEEERRKSGVDRMYTKGLEMMEGFAQYWEDTTPTATTDHGPENSKLQMLRYFDDWDLL</sequence>
<protein>
    <recommendedName>
        <fullName evidence="2">F-box domain-containing protein</fullName>
    </recommendedName>
</protein>
<dbReference type="AlphaFoldDB" id="A0AAV9VXA1"/>
<feature type="region of interest" description="Disordered" evidence="1">
    <location>
        <begin position="326"/>
        <end position="348"/>
    </location>
</feature>
<keyword evidence="4" id="KW-1185">Reference proteome</keyword>
<evidence type="ECO:0000313" key="3">
    <source>
        <dbReference type="EMBL" id="KAK6497001.1"/>
    </source>
</evidence>
<dbReference type="PROSITE" id="PS50181">
    <property type="entry name" value="FBOX"/>
    <property type="match status" value="1"/>
</dbReference>
<dbReference type="SMART" id="SM00256">
    <property type="entry name" value="FBOX"/>
    <property type="match status" value="1"/>
</dbReference>
<evidence type="ECO:0000259" key="2">
    <source>
        <dbReference type="PROSITE" id="PS50181"/>
    </source>
</evidence>
<feature type="domain" description="F-box" evidence="2">
    <location>
        <begin position="98"/>
        <end position="145"/>
    </location>
</feature>
<reference evidence="3 4" key="1">
    <citation type="submission" date="2023-08" db="EMBL/GenBank/DDBJ databases">
        <authorList>
            <person name="Palmer J.M."/>
        </authorList>
    </citation>
    <scope>NUCLEOTIDE SEQUENCE [LARGE SCALE GENOMIC DNA]</scope>
    <source>
        <strain evidence="3 4">TWF481</strain>
    </source>
</reference>
<dbReference type="CDD" id="cd09917">
    <property type="entry name" value="F-box_SF"/>
    <property type="match status" value="1"/>
</dbReference>
<comment type="caution">
    <text evidence="3">The sequence shown here is derived from an EMBL/GenBank/DDBJ whole genome shotgun (WGS) entry which is preliminary data.</text>
</comment>
<dbReference type="EMBL" id="JAVHJL010000010">
    <property type="protein sequence ID" value="KAK6497001.1"/>
    <property type="molecule type" value="Genomic_DNA"/>
</dbReference>
<feature type="compositionally biased region" description="Basic and acidic residues" evidence="1">
    <location>
        <begin position="326"/>
        <end position="341"/>
    </location>
</feature>